<sequence length="387" mass="44234">MKDIFHISRLIIKKKLKVLTDSEKQELKQFQEDYPSLKDVEIKALADRLSGYSSIDKEKAWRAVVSKSLEKDDRPKLRLLKNSWFKYAAVFAVCLITLAYFYRNKAFDSVETTPTTVDKKIIEPGADKATLTLENGSSVFLEKGSAFQNQNANSDGVQIVYEPTKENPSIVVYNYLTVPRGGEFFLELSDNTKVWLNSESQLKYPVQFIENETRHVELVYGEAYFDVSSSTEHGGAKFKVLNLSQEVEVIGTEFNIKAYNDENIVYTTLVEGKVVVDNGNNRQPLLPSQQSSVDRTSKKTAVKEVDVYEETAWRNGVFSFRGKPLKDIMKVISRWYDVNVIFENKNLESIKFKGILSKNQDIEEILSIMKSSSINEYEITDKTIKLK</sequence>
<organism evidence="4">
    <name type="scientific">marine sediment metagenome</name>
    <dbReference type="NCBI Taxonomy" id="412755"/>
    <lineage>
        <taxon>unclassified sequences</taxon>
        <taxon>metagenomes</taxon>
        <taxon>ecological metagenomes</taxon>
    </lineage>
</organism>
<dbReference type="GO" id="GO:0016989">
    <property type="term" value="F:sigma factor antagonist activity"/>
    <property type="evidence" value="ECO:0007669"/>
    <property type="project" value="TreeGrafter"/>
</dbReference>
<feature type="transmembrane region" description="Helical" evidence="1">
    <location>
        <begin position="84"/>
        <end position="102"/>
    </location>
</feature>
<dbReference type="Pfam" id="PF04773">
    <property type="entry name" value="FecR"/>
    <property type="match status" value="1"/>
</dbReference>
<dbReference type="Pfam" id="PF16344">
    <property type="entry name" value="FecR_C"/>
    <property type="match status" value="1"/>
</dbReference>
<evidence type="ECO:0000313" key="4">
    <source>
        <dbReference type="EMBL" id="KKM68404.1"/>
    </source>
</evidence>
<name>A0A0F9JF17_9ZZZZ</name>
<dbReference type="InterPro" id="IPR032508">
    <property type="entry name" value="FecR_C"/>
</dbReference>
<keyword evidence="1" id="KW-0472">Membrane</keyword>
<dbReference type="PANTHER" id="PTHR30273:SF2">
    <property type="entry name" value="PROTEIN FECR"/>
    <property type="match status" value="1"/>
</dbReference>
<dbReference type="PANTHER" id="PTHR30273">
    <property type="entry name" value="PERIPLASMIC SIGNAL SENSOR AND SIGMA FACTOR ACTIVATOR FECR-RELATED"/>
    <property type="match status" value="1"/>
</dbReference>
<reference evidence="4" key="1">
    <citation type="journal article" date="2015" name="Nature">
        <title>Complex archaea that bridge the gap between prokaryotes and eukaryotes.</title>
        <authorList>
            <person name="Spang A."/>
            <person name="Saw J.H."/>
            <person name="Jorgensen S.L."/>
            <person name="Zaremba-Niedzwiedzka K."/>
            <person name="Martijn J."/>
            <person name="Lind A.E."/>
            <person name="van Eijk R."/>
            <person name="Schleper C."/>
            <person name="Guy L."/>
            <person name="Ettema T.J."/>
        </authorList>
    </citation>
    <scope>NUCLEOTIDE SEQUENCE</scope>
</reference>
<evidence type="ECO:0000256" key="1">
    <source>
        <dbReference type="SAM" id="Phobius"/>
    </source>
</evidence>
<comment type="caution">
    <text evidence="4">The sequence shown here is derived from an EMBL/GenBank/DDBJ whole genome shotgun (WGS) entry which is preliminary data.</text>
</comment>
<dbReference type="AlphaFoldDB" id="A0A0F9JF17"/>
<proteinExistence type="predicted"/>
<gene>
    <name evidence="4" type="ORF">LCGC14_1461260</name>
</gene>
<dbReference type="Gene3D" id="3.55.50.30">
    <property type="match status" value="1"/>
</dbReference>
<dbReference type="Gene3D" id="2.60.120.1440">
    <property type="match status" value="1"/>
</dbReference>
<evidence type="ECO:0008006" key="5">
    <source>
        <dbReference type="Google" id="ProtNLM"/>
    </source>
</evidence>
<feature type="domain" description="Protein FecR C-terminal" evidence="3">
    <location>
        <begin position="318"/>
        <end position="385"/>
    </location>
</feature>
<evidence type="ECO:0000259" key="3">
    <source>
        <dbReference type="Pfam" id="PF16344"/>
    </source>
</evidence>
<feature type="domain" description="FecR protein" evidence="2">
    <location>
        <begin position="180"/>
        <end position="274"/>
    </location>
</feature>
<keyword evidence="1" id="KW-1133">Transmembrane helix</keyword>
<dbReference type="InterPro" id="IPR006860">
    <property type="entry name" value="FecR"/>
</dbReference>
<protein>
    <recommendedName>
        <fullName evidence="5">FecR protein domain-containing protein</fullName>
    </recommendedName>
</protein>
<keyword evidence="1" id="KW-0812">Transmembrane</keyword>
<dbReference type="InterPro" id="IPR012373">
    <property type="entry name" value="Ferrdict_sens_TM"/>
</dbReference>
<accession>A0A0F9JF17</accession>
<dbReference type="EMBL" id="LAZR01010174">
    <property type="protein sequence ID" value="KKM68404.1"/>
    <property type="molecule type" value="Genomic_DNA"/>
</dbReference>
<evidence type="ECO:0000259" key="2">
    <source>
        <dbReference type="Pfam" id="PF04773"/>
    </source>
</evidence>